<dbReference type="PANTHER" id="PTHR43378">
    <property type="entry name" value="UDP-3-O-ACYLGLUCOSAMINE N-ACYLTRANSFERASE"/>
    <property type="match status" value="1"/>
</dbReference>
<comment type="catalytic activity">
    <reaction evidence="7">
        <text>a UDP-3-O-[(3R)-3-hydroxyacyl]-alpha-D-glucosamine + a (3R)-hydroxyacyl-[ACP] = a UDP-2-N,3-O-bis[(3R)-3-hydroxyacyl]-alpha-D-glucosamine + holo-[ACP] + H(+)</text>
        <dbReference type="Rhea" id="RHEA:53836"/>
        <dbReference type="Rhea" id="RHEA-COMP:9685"/>
        <dbReference type="Rhea" id="RHEA-COMP:9945"/>
        <dbReference type="ChEBI" id="CHEBI:15378"/>
        <dbReference type="ChEBI" id="CHEBI:64479"/>
        <dbReference type="ChEBI" id="CHEBI:78827"/>
        <dbReference type="ChEBI" id="CHEBI:137740"/>
        <dbReference type="ChEBI" id="CHEBI:137748"/>
        <dbReference type="EC" id="2.3.1.191"/>
    </reaction>
</comment>
<dbReference type="PANTHER" id="PTHR43378:SF2">
    <property type="entry name" value="UDP-3-O-ACYLGLUCOSAMINE N-ACYLTRANSFERASE 1, MITOCHONDRIAL-RELATED"/>
    <property type="match status" value="1"/>
</dbReference>
<comment type="subunit">
    <text evidence="7">Homotrimer.</text>
</comment>
<dbReference type="GO" id="GO:0103118">
    <property type="term" value="F:UDP-3-O-[(3R)-3-hydroxyacyl]-glucosamine N-acyltransferase activity"/>
    <property type="evidence" value="ECO:0007669"/>
    <property type="project" value="UniProtKB-EC"/>
</dbReference>
<dbReference type="InterPro" id="IPR007691">
    <property type="entry name" value="LpxD"/>
</dbReference>
<evidence type="ECO:0000259" key="8">
    <source>
        <dbReference type="Pfam" id="PF04613"/>
    </source>
</evidence>
<feature type="active site" description="Proton acceptor" evidence="7">
    <location>
        <position position="237"/>
    </location>
</feature>
<evidence type="ECO:0000256" key="3">
    <source>
        <dbReference type="ARBA" id="ARBA00022679"/>
    </source>
</evidence>
<dbReference type="NCBIfam" id="NF002060">
    <property type="entry name" value="PRK00892.1"/>
    <property type="match status" value="1"/>
</dbReference>
<comment type="similarity">
    <text evidence="7">Belongs to the transferase hexapeptide repeat family. LpxD subfamily.</text>
</comment>
<evidence type="ECO:0000256" key="1">
    <source>
        <dbReference type="ARBA" id="ARBA00022516"/>
    </source>
</evidence>
<comment type="pathway">
    <text evidence="7">Bacterial outer membrane biogenesis; LPS lipid A biosynthesis.</text>
</comment>
<keyword evidence="3 7" id="KW-0808">Transferase</keyword>
<keyword evidence="2 7" id="KW-0441">Lipid A biosynthesis</keyword>
<comment type="caution">
    <text evidence="9">The sequence shown here is derived from an EMBL/GenBank/DDBJ whole genome shotgun (WGS) entry which is preliminary data.</text>
</comment>
<dbReference type="InterPro" id="IPR001451">
    <property type="entry name" value="Hexapep"/>
</dbReference>
<keyword evidence="5 7" id="KW-0443">Lipid metabolism</keyword>
<sequence>MTTLGELAQRFGLTLSGDPARQVSGLSTLVEAGPQDLTFLSNRKYLAALDDTRAAAVILQPEFAARCPVDSLHTDDPYLAFARLTALFDRAPLPAAGIDPRAVVDPSAEVDASASIGAGAVVEAGARIGPRTVVGANCHVGADCRLGPGTRLYPGVVLYHDVHLGEDCTVHSGAVLGADGFGFAPGPQGWEKIHQLGGVRIGDRVEIGAGTTIDRGALGHTVIADGVIIDNQVMIAHNCRIGKNTAIAGCVGLAGSTIIGENCTLAGGVGVVGHVELCDGVHVTGMTMVTRSITQPGSYSSGTPMEPTRQWRRNAVRFSQLERLNQRFADLEKTRHN</sequence>
<evidence type="ECO:0000313" key="9">
    <source>
        <dbReference type="EMBL" id="TGD74082.1"/>
    </source>
</evidence>
<proteinExistence type="inferred from homology"/>
<dbReference type="HAMAP" id="MF_00523">
    <property type="entry name" value="LpxD"/>
    <property type="match status" value="1"/>
</dbReference>
<accession>A0A4Z0M392</accession>
<organism evidence="9 10">
    <name type="scientific">Mangrovimicrobium sediminis</name>
    <dbReference type="NCBI Taxonomy" id="2562682"/>
    <lineage>
        <taxon>Bacteria</taxon>
        <taxon>Pseudomonadati</taxon>
        <taxon>Pseudomonadota</taxon>
        <taxon>Gammaproteobacteria</taxon>
        <taxon>Cellvibrionales</taxon>
        <taxon>Halieaceae</taxon>
        <taxon>Mangrovimicrobium</taxon>
    </lineage>
</organism>
<keyword evidence="1 7" id="KW-0444">Lipid biosynthesis</keyword>
<evidence type="ECO:0000313" key="10">
    <source>
        <dbReference type="Proteomes" id="UP000298050"/>
    </source>
</evidence>
<dbReference type="GO" id="GO:0009245">
    <property type="term" value="P:lipid A biosynthetic process"/>
    <property type="evidence" value="ECO:0007669"/>
    <property type="project" value="UniProtKB-UniRule"/>
</dbReference>
<dbReference type="Pfam" id="PF04613">
    <property type="entry name" value="LpxD"/>
    <property type="match status" value="1"/>
</dbReference>
<name>A0A4Z0M392_9GAMM</name>
<dbReference type="EC" id="2.3.1.191" evidence="7"/>
<dbReference type="Gene3D" id="2.160.10.10">
    <property type="entry name" value="Hexapeptide repeat proteins"/>
    <property type="match status" value="1"/>
</dbReference>
<dbReference type="InterPro" id="IPR011004">
    <property type="entry name" value="Trimer_LpxA-like_sf"/>
</dbReference>
<dbReference type="InterPro" id="IPR020573">
    <property type="entry name" value="UDP_GlcNAc_AcTrfase_non-rep"/>
</dbReference>
<evidence type="ECO:0000256" key="6">
    <source>
        <dbReference type="ARBA" id="ARBA00023315"/>
    </source>
</evidence>
<dbReference type="NCBIfam" id="TIGR01853">
    <property type="entry name" value="lipid_A_lpxD"/>
    <property type="match status" value="1"/>
</dbReference>
<comment type="function">
    <text evidence="7">Catalyzes the N-acylation of UDP-3-O-acylglucosamine using 3-hydroxyacyl-ACP as the acyl donor. Is involved in the biosynthesis of lipid A, a phosphorylated glycolipid that anchors the lipopolysaccharide to the outer membrane of the cell.</text>
</comment>
<dbReference type="OrthoDB" id="9784739at2"/>
<dbReference type="Gene3D" id="1.20.5.170">
    <property type="match status" value="1"/>
</dbReference>
<evidence type="ECO:0000256" key="2">
    <source>
        <dbReference type="ARBA" id="ARBA00022556"/>
    </source>
</evidence>
<evidence type="ECO:0000256" key="7">
    <source>
        <dbReference type="HAMAP-Rule" id="MF_00523"/>
    </source>
</evidence>
<keyword evidence="4 7" id="KW-0677">Repeat</keyword>
<gene>
    <name evidence="7 9" type="primary">lpxD</name>
    <name evidence="9" type="ORF">E4634_08065</name>
</gene>
<dbReference type="Pfam" id="PF00132">
    <property type="entry name" value="Hexapep"/>
    <property type="match status" value="2"/>
</dbReference>
<dbReference type="GO" id="GO:0016410">
    <property type="term" value="F:N-acyltransferase activity"/>
    <property type="evidence" value="ECO:0007669"/>
    <property type="project" value="InterPro"/>
</dbReference>
<dbReference type="GO" id="GO:0016020">
    <property type="term" value="C:membrane"/>
    <property type="evidence" value="ECO:0007669"/>
    <property type="project" value="GOC"/>
</dbReference>
<dbReference type="CDD" id="cd03352">
    <property type="entry name" value="LbH_LpxD"/>
    <property type="match status" value="1"/>
</dbReference>
<evidence type="ECO:0000256" key="5">
    <source>
        <dbReference type="ARBA" id="ARBA00023098"/>
    </source>
</evidence>
<dbReference type="EMBL" id="SRLE01000006">
    <property type="protein sequence ID" value="TGD74082.1"/>
    <property type="molecule type" value="Genomic_DNA"/>
</dbReference>
<dbReference type="AlphaFoldDB" id="A0A4Z0M392"/>
<dbReference type="SUPFAM" id="SSF51161">
    <property type="entry name" value="Trimeric LpxA-like enzymes"/>
    <property type="match status" value="1"/>
</dbReference>
<evidence type="ECO:0000256" key="4">
    <source>
        <dbReference type="ARBA" id="ARBA00022737"/>
    </source>
</evidence>
<dbReference type="Gene3D" id="3.40.1390.10">
    <property type="entry name" value="MurE/MurF, N-terminal domain"/>
    <property type="match status" value="1"/>
</dbReference>
<keyword evidence="10" id="KW-1185">Reference proteome</keyword>
<dbReference type="Proteomes" id="UP000298050">
    <property type="component" value="Unassembled WGS sequence"/>
</dbReference>
<keyword evidence="6 7" id="KW-0012">Acyltransferase</keyword>
<protein>
    <recommendedName>
        <fullName evidence="7">UDP-3-O-acylglucosamine N-acyltransferase</fullName>
        <ecNumber evidence="7">2.3.1.191</ecNumber>
    </recommendedName>
</protein>
<dbReference type="UniPathway" id="UPA00973"/>
<reference evidence="9 10" key="1">
    <citation type="submission" date="2019-04" db="EMBL/GenBank/DDBJ databases">
        <title>Taxonomy of novel Haliea sp. from mangrove soil of West Coast of India.</title>
        <authorList>
            <person name="Verma A."/>
            <person name="Kumar P."/>
            <person name="Krishnamurthi S."/>
        </authorList>
    </citation>
    <scope>NUCLEOTIDE SEQUENCE [LARGE SCALE GENOMIC DNA]</scope>
    <source>
        <strain evidence="9 10">SAOS-164</strain>
    </source>
</reference>
<dbReference type="RefSeq" id="WP_135442601.1">
    <property type="nucleotide sequence ID" value="NZ_SRLE01000006.1"/>
</dbReference>
<feature type="domain" description="UDP-3-O-[3-hydroxymyristoyl] glucosamine N-acyltransferase non-repeat region" evidence="8">
    <location>
        <begin position="21"/>
        <end position="87"/>
    </location>
</feature>